<protein>
    <recommendedName>
        <fullName evidence="3">Preprotein translocase subunit SecG</fullName>
    </recommendedName>
</protein>
<reference evidence="2" key="1">
    <citation type="journal article" date="2020" name="Nature">
        <title>Giant virus diversity and host interactions through global metagenomics.</title>
        <authorList>
            <person name="Schulz F."/>
            <person name="Roux S."/>
            <person name="Paez-Espino D."/>
            <person name="Jungbluth S."/>
            <person name="Walsh D.A."/>
            <person name="Denef V.J."/>
            <person name="McMahon K.D."/>
            <person name="Konstantinidis K.T."/>
            <person name="Eloe-Fadrosh E.A."/>
            <person name="Kyrpides N.C."/>
            <person name="Woyke T."/>
        </authorList>
    </citation>
    <scope>NUCLEOTIDE SEQUENCE</scope>
    <source>
        <strain evidence="2">GVMAG-M-3300023174-130</strain>
    </source>
</reference>
<feature type="transmembrane region" description="Helical" evidence="1">
    <location>
        <begin position="45"/>
        <end position="66"/>
    </location>
</feature>
<evidence type="ECO:0000256" key="1">
    <source>
        <dbReference type="SAM" id="Phobius"/>
    </source>
</evidence>
<organism evidence="2">
    <name type="scientific">viral metagenome</name>
    <dbReference type="NCBI Taxonomy" id="1070528"/>
    <lineage>
        <taxon>unclassified sequences</taxon>
        <taxon>metagenomes</taxon>
        <taxon>organismal metagenomes</taxon>
    </lineage>
</organism>
<name>A0A6C0D955_9ZZZZ</name>
<dbReference type="EMBL" id="MN739555">
    <property type="protein sequence ID" value="QHT13001.1"/>
    <property type="molecule type" value="Genomic_DNA"/>
</dbReference>
<keyword evidence="1" id="KW-0812">Transmembrane</keyword>
<sequence length="76" mass="7948">MSTELIVIIIILLLLFVVVKPSRNLVGGSGESMFSAPNVSASGNSFNFISIIITVVFLVGIIYAAATINSHGSIPI</sequence>
<keyword evidence="1" id="KW-0472">Membrane</keyword>
<evidence type="ECO:0000313" key="2">
    <source>
        <dbReference type="EMBL" id="QHT13001.1"/>
    </source>
</evidence>
<evidence type="ECO:0008006" key="3">
    <source>
        <dbReference type="Google" id="ProtNLM"/>
    </source>
</evidence>
<dbReference type="AlphaFoldDB" id="A0A6C0D955"/>
<proteinExistence type="predicted"/>
<keyword evidence="1" id="KW-1133">Transmembrane helix</keyword>
<accession>A0A6C0D955</accession>